<feature type="coiled-coil region" evidence="8">
    <location>
        <begin position="176"/>
        <end position="203"/>
    </location>
</feature>
<evidence type="ECO:0000256" key="4">
    <source>
        <dbReference type="ARBA" id="ARBA00022553"/>
    </source>
</evidence>
<evidence type="ECO:0000313" key="13">
    <source>
        <dbReference type="Proteomes" id="UP000261166"/>
    </source>
</evidence>
<dbReference type="AlphaFoldDB" id="A0A3E3IXQ6"/>
<keyword evidence="10" id="KW-1133">Transmembrane helix</keyword>
<dbReference type="InterPro" id="IPR036890">
    <property type="entry name" value="HATPase_C_sf"/>
</dbReference>
<dbReference type="SMART" id="SM00387">
    <property type="entry name" value="HATPase_c"/>
    <property type="match status" value="1"/>
</dbReference>
<evidence type="ECO:0000256" key="6">
    <source>
        <dbReference type="ARBA" id="ARBA00022777"/>
    </source>
</evidence>
<keyword evidence="10" id="KW-0472">Membrane</keyword>
<dbReference type="OrthoDB" id="9773956at2"/>
<sequence length="412" mass="46345">MPGLPQGKAGETESKRDRKTTERQQKDNRNTTERQVEKSRKDREKMHMSEEKYRDGAEWRLYTGAVSAAAFLMVTALTGAFFIYTHSLVVLYMGLAAISIAVGWGCLILTGLRRHLDQFMTATGELMDAVMASGNTLYEDTAGPASQQMGHLLRNITDLEEDTLLSRLGNRILRLYEVVQNSRSRVEEEKQRLQELVSDISHQVKTPAANLKMLGNTLLTHTMPPQKQKEFLEAMNGQVEKLDFLMQALVRTSRLESGILAIRKQQESLYETLASALGGILFTAEAKDIHVEVECPEHLIVPHDHQWTAEAIFNLLDNAVKYTPSGGKIHIKAEKQEMYTRLEITDTGKGIPETNHAAIFQRFYREENTADTQGLGLGLYLTREIITRQGGYVKVTSAPNQGSTFSIYLPNR</sequence>
<keyword evidence="4" id="KW-0597">Phosphoprotein</keyword>
<dbReference type="Pfam" id="PF02518">
    <property type="entry name" value="HATPase_c"/>
    <property type="match status" value="1"/>
</dbReference>
<dbReference type="SMART" id="SM00388">
    <property type="entry name" value="HisKA"/>
    <property type="match status" value="1"/>
</dbReference>
<keyword evidence="5" id="KW-0808">Transferase</keyword>
<feature type="transmembrane region" description="Helical" evidence="10">
    <location>
        <begin position="61"/>
        <end position="84"/>
    </location>
</feature>
<dbReference type="CDD" id="cd00075">
    <property type="entry name" value="HATPase"/>
    <property type="match status" value="1"/>
</dbReference>
<feature type="compositionally biased region" description="Basic and acidic residues" evidence="9">
    <location>
        <begin position="10"/>
        <end position="50"/>
    </location>
</feature>
<dbReference type="CDD" id="cd00082">
    <property type="entry name" value="HisKA"/>
    <property type="match status" value="1"/>
</dbReference>
<dbReference type="SUPFAM" id="SSF55874">
    <property type="entry name" value="ATPase domain of HSP90 chaperone/DNA topoisomerase II/histidine kinase"/>
    <property type="match status" value="1"/>
</dbReference>
<gene>
    <name evidence="12" type="ORF">DWY69_10285</name>
</gene>
<evidence type="ECO:0000256" key="7">
    <source>
        <dbReference type="ARBA" id="ARBA00023012"/>
    </source>
</evidence>
<dbReference type="PANTHER" id="PTHR45453">
    <property type="entry name" value="PHOSPHATE REGULON SENSOR PROTEIN PHOR"/>
    <property type="match status" value="1"/>
</dbReference>
<evidence type="ECO:0000259" key="11">
    <source>
        <dbReference type="PROSITE" id="PS50109"/>
    </source>
</evidence>
<evidence type="ECO:0000256" key="8">
    <source>
        <dbReference type="SAM" id="Coils"/>
    </source>
</evidence>
<dbReference type="GO" id="GO:0016036">
    <property type="term" value="P:cellular response to phosphate starvation"/>
    <property type="evidence" value="ECO:0007669"/>
    <property type="project" value="TreeGrafter"/>
</dbReference>
<dbReference type="EMBL" id="QVLU01000008">
    <property type="protein sequence ID" value="RGE71862.1"/>
    <property type="molecule type" value="Genomic_DNA"/>
</dbReference>
<dbReference type="GO" id="GO:0005886">
    <property type="term" value="C:plasma membrane"/>
    <property type="evidence" value="ECO:0007669"/>
    <property type="project" value="TreeGrafter"/>
</dbReference>
<dbReference type="GO" id="GO:0000155">
    <property type="term" value="F:phosphorelay sensor kinase activity"/>
    <property type="evidence" value="ECO:0007669"/>
    <property type="project" value="InterPro"/>
</dbReference>
<dbReference type="GO" id="GO:0004721">
    <property type="term" value="F:phosphoprotein phosphatase activity"/>
    <property type="evidence" value="ECO:0007669"/>
    <property type="project" value="TreeGrafter"/>
</dbReference>
<keyword evidence="8" id="KW-0175">Coiled coil</keyword>
<accession>A0A3E3IXQ6</accession>
<reference evidence="12 13" key="1">
    <citation type="submission" date="2018-08" db="EMBL/GenBank/DDBJ databases">
        <title>A genome reference for cultivated species of the human gut microbiota.</title>
        <authorList>
            <person name="Zou Y."/>
            <person name="Xue W."/>
            <person name="Luo G."/>
        </authorList>
    </citation>
    <scope>NUCLEOTIDE SEQUENCE [LARGE SCALE GENOMIC DNA]</scope>
    <source>
        <strain evidence="12 13">AF26-4BH</strain>
    </source>
</reference>
<name>A0A3E3IXQ6_9FIRM</name>
<dbReference type="FunFam" id="3.30.565.10:FF:000006">
    <property type="entry name" value="Sensor histidine kinase WalK"/>
    <property type="match status" value="1"/>
</dbReference>
<evidence type="ECO:0000256" key="1">
    <source>
        <dbReference type="ARBA" id="ARBA00000085"/>
    </source>
</evidence>
<keyword evidence="7" id="KW-0902">Two-component regulatory system</keyword>
<dbReference type="PROSITE" id="PS50109">
    <property type="entry name" value="HIS_KIN"/>
    <property type="match status" value="1"/>
</dbReference>
<comment type="catalytic activity">
    <reaction evidence="1">
        <text>ATP + protein L-histidine = ADP + protein N-phospho-L-histidine.</text>
        <dbReference type="EC" id="2.7.13.3"/>
    </reaction>
</comment>
<dbReference type="Proteomes" id="UP000261166">
    <property type="component" value="Unassembled WGS sequence"/>
</dbReference>
<evidence type="ECO:0000256" key="10">
    <source>
        <dbReference type="SAM" id="Phobius"/>
    </source>
</evidence>
<dbReference type="Gene3D" id="3.30.565.10">
    <property type="entry name" value="Histidine kinase-like ATPase, C-terminal domain"/>
    <property type="match status" value="1"/>
</dbReference>
<evidence type="ECO:0000313" key="12">
    <source>
        <dbReference type="EMBL" id="RGE71862.1"/>
    </source>
</evidence>
<feature type="domain" description="Histidine kinase" evidence="11">
    <location>
        <begin position="199"/>
        <end position="412"/>
    </location>
</feature>
<dbReference type="Gene3D" id="1.10.287.130">
    <property type="match status" value="1"/>
</dbReference>
<dbReference type="InterPro" id="IPR004358">
    <property type="entry name" value="Sig_transdc_His_kin-like_C"/>
</dbReference>
<keyword evidence="10" id="KW-0812">Transmembrane</keyword>
<organism evidence="12 13">
    <name type="scientific">Eisenbergiella massiliensis</name>
    <dbReference type="NCBI Taxonomy" id="1720294"/>
    <lineage>
        <taxon>Bacteria</taxon>
        <taxon>Bacillati</taxon>
        <taxon>Bacillota</taxon>
        <taxon>Clostridia</taxon>
        <taxon>Lachnospirales</taxon>
        <taxon>Lachnospiraceae</taxon>
        <taxon>Eisenbergiella</taxon>
    </lineage>
</organism>
<comment type="subcellular location">
    <subcellularLocation>
        <location evidence="2">Membrane</location>
    </subcellularLocation>
</comment>
<dbReference type="InterPro" id="IPR003661">
    <property type="entry name" value="HisK_dim/P_dom"/>
</dbReference>
<feature type="transmembrane region" description="Helical" evidence="10">
    <location>
        <begin position="90"/>
        <end position="112"/>
    </location>
</feature>
<protein>
    <recommendedName>
        <fullName evidence="3">histidine kinase</fullName>
        <ecNumber evidence="3">2.7.13.3</ecNumber>
    </recommendedName>
</protein>
<dbReference type="PRINTS" id="PR00344">
    <property type="entry name" value="BCTRLSENSOR"/>
</dbReference>
<dbReference type="Pfam" id="PF00512">
    <property type="entry name" value="HisKA"/>
    <property type="match status" value="1"/>
</dbReference>
<dbReference type="PANTHER" id="PTHR45453:SF1">
    <property type="entry name" value="PHOSPHATE REGULON SENSOR PROTEIN PHOR"/>
    <property type="match status" value="1"/>
</dbReference>
<evidence type="ECO:0000256" key="5">
    <source>
        <dbReference type="ARBA" id="ARBA00022679"/>
    </source>
</evidence>
<keyword evidence="6 12" id="KW-0418">Kinase</keyword>
<evidence type="ECO:0000256" key="2">
    <source>
        <dbReference type="ARBA" id="ARBA00004370"/>
    </source>
</evidence>
<dbReference type="SUPFAM" id="SSF47384">
    <property type="entry name" value="Homodimeric domain of signal transducing histidine kinase"/>
    <property type="match status" value="1"/>
</dbReference>
<dbReference type="InterPro" id="IPR036097">
    <property type="entry name" value="HisK_dim/P_sf"/>
</dbReference>
<dbReference type="InterPro" id="IPR003594">
    <property type="entry name" value="HATPase_dom"/>
</dbReference>
<evidence type="ECO:0000256" key="9">
    <source>
        <dbReference type="SAM" id="MobiDB-lite"/>
    </source>
</evidence>
<dbReference type="EC" id="2.7.13.3" evidence="3"/>
<evidence type="ECO:0000256" key="3">
    <source>
        <dbReference type="ARBA" id="ARBA00012438"/>
    </source>
</evidence>
<feature type="region of interest" description="Disordered" evidence="9">
    <location>
        <begin position="1"/>
        <end position="50"/>
    </location>
</feature>
<dbReference type="InterPro" id="IPR050351">
    <property type="entry name" value="BphY/WalK/GraS-like"/>
</dbReference>
<proteinExistence type="predicted"/>
<dbReference type="InterPro" id="IPR005467">
    <property type="entry name" value="His_kinase_dom"/>
</dbReference>
<comment type="caution">
    <text evidence="12">The sequence shown here is derived from an EMBL/GenBank/DDBJ whole genome shotgun (WGS) entry which is preliminary data.</text>
</comment>